<comment type="catalytic activity">
    <reaction evidence="7">
        <text>D-glucose 6-phosphate + NADP(+) = 6-phospho-D-glucono-1,5-lactone + NADPH + H(+)</text>
        <dbReference type="Rhea" id="RHEA:15841"/>
        <dbReference type="ChEBI" id="CHEBI:15378"/>
        <dbReference type="ChEBI" id="CHEBI:57783"/>
        <dbReference type="ChEBI" id="CHEBI:57955"/>
        <dbReference type="ChEBI" id="CHEBI:58349"/>
        <dbReference type="ChEBI" id="CHEBI:61548"/>
        <dbReference type="EC" id="1.1.1.49"/>
    </reaction>
</comment>
<evidence type="ECO:0000256" key="8">
    <source>
        <dbReference type="SAM" id="MobiDB-lite"/>
    </source>
</evidence>
<dbReference type="NCBIfam" id="TIGR00871">
    <property type="entry name" value="zwf"/>
    <property type="match status" value="1"/>
</dbReference>
<feature type="domain" description="Glucose-6-phosphate dehydrogenase C-terminal" evidence="10">
    <location>
        <begin position="191"/>
        <end position="485"/>
    </location>
</feature>
<dbReference type="GO" id="GO:0009051">
    <property type="term" value="P:pentose-phosphate shunt, oxidative branch"/>
    <property type="evidence" value="ECO:0007669"/>
    <property type="project" value="TreeGrafter"/>
</dbReference>
<evidence type="ECO:0000256" key="5">
    <source>
        <dbReference type="ARBA" id="ARBA00023002"/>
    </source>
</evidence>
<dbReference type="PANTHER" id="PTHR23429">
    <property type="entry name" value="GLUCOSE-6-PHOSPHATE 1-DEHYDROGENASE G6PD"/>
    <property type="match status" value="1"/>
</dbReference>
<dbReference type="PROSITE" id="PS00069">
    <property type="entry name" value="G6P_DEHYDROGENASE"/>
    <property type="match status" value="1"/>
</dbReference>
<feature type="binding site" evidence="7">
    <location>
        <position position="342"/>
    </location>
    <ligand>
        <name>substrate</name>
    </ligand>
</feature>
<dbReference type="InterPro" id="IPR001282">
    <property type="entry name" value="G6P_DH"/>
</dbReference>
<organism evidence="11 12">
    <name type="scientific">Philodulcilactobacillus myokoensis</name>
    <dbReference type="NCBI Taxonomy" id="2929573"/>
    <lineage>
        <taxon>Bacteria</taxon>
        <taxon>Bacillati</taxon>
        <taxon>Bacillota</taxon>
        <taxon>Bacilli</taxon>
        <taxon>Lactobacillales</taxon>
        <taxon>Lactobacillaceae</taxon>
        <taxon>Philodulcilactobacillus</taxon>
    </lineage>
</organism>
<dbReference type="InterPro" id="IPR022674">
    <property type="entry name" value="G6P_DH_NAD-bd"/>
</dbReference>
<dbReference type="InterPro" id="IPR019796">
    <property type="entry name" value="G6P_DH_AS"/>
</dbReference>
<reference evidence="11" key="2">
    <citation type="journal article" date="2023" name="PLoS ONE">
        <title>Philodulcilactobacillus myokoensis gen. nov., sp. nov., a fructophilic, acidophilic, and agar-phobic lactic acid bacterium isolated from fermented vegetable extracts.</title>
        <authorList>
            <person name="Kouya T."/>
            <person name="Ishiyama Y."/>
            <person name="Ohashi S."/>
            <person name="Kumakubo R."/>
            <person name="Yamazaki T."/>
            <person name="Otaki T."/>
        </authorList>
    </citation>
    <scope>NUCLEOTIDE SEQUENCE</scope>
    <source>
        <strain evidence="11">WR16-4</strain>
    </source>
</reference>
<gene>
    <name evidence="11" type="primary">gpd</name>
    <name evidence="7" type="synonym">zwf</name>
    <name evidence="11" type="ORF">WR164_13610</name>
</gene>
<feature type="domain" description="Glucose-6-phosphate dehydrogenase NAD-binding" evidence="9">
    <location>
        <begin position="11"/>
        <end position="188"/>
    </location>
</feature>
<comment type="caution">
    <text evidence="11">The sequence shown here is derived from an EMBL/GenBank/DDBJ whole genome shotgun (WGS) entry which is preliminary data.</text>
</comment>
<dbReference type="SUPFAM" id="SSF55347">
    <property type="entry name" value="Glyceraldehyde-3-phosphate dehydrogenase-like, C-terminal domain"/>
    <property type="match status" value="1"/>
</dbReference>
<proteinExistence type="inferred from homology"/>
<keyword evidence="5 7" id="KW-0560">Oxidoreductase</keyword>
<feature type="binding site" evidence="7">
    <location>
        <position position="47"/>
    </location>
    <ligand>
        <name>NADP(+)</name>
        <dbReference type="ChEBI" id="CHEBI:58349"/>
    </ligand>
</feature>
<dbReference type="GO" id="GO:0005829">
    <property type="term" value="C:cytosol"/>
    <property type="evidence" value="ECO:0007669"/>
    <property type="project" value="TreeGrafter"/>
</dbReference>
<sequence>MATESTTLIMLFGAAGDLATRKLYPSLFNLYKKGTLQSHFALIGTSRRQLSDDQFHQIILDSIKDQTTDQKQADDFVSHMYFKSHDVTNPAHYQVLKEFAAKLDQKYQLKGNRIFYISMAPRFFGTVAKNLKEQNVLTDNGFNRLIIEKPFGRDYKSAESLNNELSSAFNEDQIFRIDHYLGKEMVQNIIALRFGNPLIESVWNNKYIDNVQVTLAENMGVGVRAGYYDSAGALRDMVQNHIMQVVSLLAMEEPDSFTDVNVRAEKVKALKSLHIYDKDEVAKNFVRGQYGSKGDQPEYRKENGVDDHSNTETYVGGKLEFRSPRWAGVPFYVRSGKLMKNKTTRIDVVFKKPAADIFALGSNGNVSVNSNVLTIQVDPNPGYALKLNNKKIGQGFGISPVTLNFTKSAADQKQIPQPYERLLHDALKGDHTNFASWQEVGTAWKFVDPIRQLWDSNQPDFPNYNPQTNGPEAASKLLSRSGRKWVY</sequence>
<feature type="binding site" evidence="7">
    <location>
        <position position="337"/>
    </location>
    <ligand>
        <name>substrate</name>
    </ligand>
</feature>
<evidence type="ECO:0000259" key="10">
    <source>
        <dbReference type="Pfam" id="PF02781"/>
    </source>
</evidence>
<dbReference type="Gene3D" id="3.30.360.10">
    <property type="entry name" value="Dihydrodipicolinate Reductase, domain 2"/>
    <property type="match status" value="1"/>
</dbReference>
<accession>A0A9W6B1Y7</accession>
<dbReference type="InterPro" id="IPR036291">
    <property type="entry name" value="NAD(P)-bd_dom_sf"/>
</dbReference>
<feature type="compositionally biased region" description="Basic and acidic residues" evidence="8">
    <location>
        <begin position="295"/>
        <end position="310"/>
    </location>
</feature>
<evidence type="ECO:0000313" key="12">
    <source>
        <dbReference type="Proteomes" id="UP001144204"/>
    </source>
</evidence>
<evidence type="ECO:0000256" key="7">
    <source>
        <dbReference type="HAMAP-Rule" id="MF_00966"/>
    </source>
</evidence>
<keyword evidence="4 7" id="KW-0521">NADP</keyword>
<evidence type="ECO:0000256" key="6">
    <source>
        <dbReference type="ARBA" id="ARBA00023277"/>
    </source>
</evidence>
<comment type="caution">
    <text evidence="7">Lacks conserved residue(s) required for the propagation of feature annotation.</text>
</comment>
<evidence type="ECO:0000256" key="2">
    <source>
        <dbReference type="ARBA" id="ARBA00009975"/>
    </source>
</evidence>
<reference evidence="11" key="1">
    <citation type="submission" date="2022-07" db="EMBL/GenBank/DDBJ databases">
        <authorList>
            <person name="Kouya T."/>
            <person name="Ishiyama Y."/>
        </authorList>
    </citation>
    <scope>NUCLEOTIDE SEQUENCE</scope>
    <source>
        <strain evidence="11">WR16-4</strain>
    </source>
</reference>
<protein>
    <recommendedName>
        <fullName evidence="7">Glucose-6-phosphate 1-dehydrogenase</fullName>
        <shortName evidence="7">G6PD</shortName>
        <ecNumber evidence="7">1.1.1.49</ecNumber>
    </recommendedName>
</protein>
<feature type="binding site" evidence="7">
    <location>
        <position position="236"/>
    </location>
    <ligand>
        <name>substrate</name>
    </ligand>
</feature>
<dbReference type="Pfam" id="PF00479">
    <property type="entry name" value="G6PD_N"/>
    <property type="match status" value="1"/>
</dbReference>
<dbReference type="Pfam" id="PF02781">
    <property type="entry name" value="G6PD_C"/>
    <property type="match status" value="1"/>
</dbReference>
<feature type="binding site" evidence="7">
    <location>
        <position position="179"/>
    </location>
    <ligand>
        <name>substrate</name>
    </ligand>
</feature>
<feature type="region of interest" description="Disordered" evidence="8">
    <location>
        <begin position="292"/>
        <end position="311"/>
    </location>
</feature>
<feature type="binding site" evidence="7">
    <location>
        <begin position="86"/>
        <end position="87"/>
    </location>
    <ligand>
        <name>NADP(+)</name>
        <dbReference type="ChEBI" id="CHEBI:58349"/>
    </ligand>
</feature>
<dbReference type="GO" id="GO:0006006">
    <property type="term" value="P:glucose metabolic process"/>
    <property type="evidence" value="ECO:0007669"/>
    <property type="project" value="UniProtKB-KW"/>
</dbReference>
<keyword evidence="12" id="KW-1185">Reference proteome</keyword>
<dbReference type="GO" id="GO:0050661">
    <property type="term" value="F:NADP binding"/>
    <property type="evidence" value="ECO:0007669"/>
    <property type="project" value="UniProtKB-UniRule"/>
</dbReference>
<feature type="binding site" evidence="7">
    <location>
        <position position="217"/>
    </location>
    <ligand>
        <name>substrate</name>
    </ligand>
</feature>
<dbReference type="PRINTS" id="PR00079">
    <property type="entry name" value="G6PDHDRGNASE"/>
</dbReference>
<dbReference type="RefSeq" id="WP_286136850.1">
    <property type="nucleotide sequence ID" value="NZ_BRPL01000002.1"/>
</dbReference>
<evidence type="ECO:0000256" key="1">
    <source>
        <dbReference type="ARBA" id="ARBA00004937"/>
    </source>
</evidence>
<dbReference type="Gene3D" id="3.40.50.720">
    <property type="entry name" value="NAD(P)-binding Rossmann-like Domain"/>
    <property type="match status" value="1"/>
</dbReference>
<evidence type="ECO:0000256" key="4">
    <source>
        <dbReference type="ARBA" id="ARBA00022857"/>
    </source>
</evidence>
<evidence type="ECO:0000313" key="11">
    <source>
        <dbReference type="EMBL" id="GLB47382.1"/>
    </source>
</evidence>
<dbReference type="EC" id="1.1.1.49" evidence="7"/>
<dbReference type="InterPro" id="IPR022675">
    <property type="entry name" value="G6P_DH_C"/>
</dbReference>
<feature type="binding site" evidence="7">
    <location>
        <position position="183"/>
    </location>
    <ligand>
        <name>substrate</name>
    </ligand>
</feature>
<dbReference type="Proteomes" id="UP001144204">
    <property type="component" value="Unassembled WGS sequence"/>
</dbReference>
<dbReference type="GO" id="GO:0004345">
    <property type="term" value="F:glucose-6-phosphate dehydrogenase activity"/>
    <property type="evidence" value="ECO:0007669"/>
    <property type="project" value="UniProtKB-UniRule"/>
</dbReference>
<evidence type="ECO:0000256" key="3">
    <source>
        <dbReference type="ARBA" id="ARBA00022526"/>
    </source>
</evidence>
<comment type="function">
    <text evidence="7">Catalyzes the oxidation of glucose 6-phosphate to 6-phosphogluconolactone.</text>
</comment>
<evidence type="ECO:0000259" key="9">
    <source>
        <dbReference type="Pfam" id="PF00479"/>
    </source>
</evidence>
<comment type="similarity">
    <text evidence="2 7">Belongs to the glucose-6-phosphate dehydrogenase family.</text>
</comment>
<dbReference type="PIRSF" id="PIRSF000110">
    <property type="entry name" value="G6PD"/>
    <property type="match status" value="1"/>
</dbReference>
<dbReference type="EMBL" id="BRPL01000002">
    <property type="protein sequence ID" value="GLB47382.1"/>
    <property type="molecule type" value="Genomic_DNA"/>
</dbReference>
<dbReference type="AlphaFoldDB" id="A0A9W6B1Y7"/>
<keyword evidence="6 7" id="KW-0119">Carbohydrate metabolism</keyword>
<dbReference type="HAMAP" id="MF_00966">
    <property type="entry name" value="G6PD"/>
    <property type="match status" value="1"/>
</dbReference>
<feature type="active site" description="Proton acceptor" evidence="7">
    <location>
        <position position="241"/>
    </location>
</feature>
<name>A0A9W6B1Y7_9LACO</name>
<dbReference type="PANTHER" id="PTHR23429:SF0">
    <property type="entry name" value="GLUCOSE-6-PHOSPHATE 1-DEHYDROGENASE"/>
    <property type="match status" value="1"/>
</dbReference>
<keyword evidence="3 7" id="KW-0313">Glucose metabolism</keyword>
<comment type="pathway">
    <text evidence="1 7">Carbohydrate degradation; pentose phosphate pathway; D-ribulose 5-phosphate from D-glucose 6-phosphate (oxidative stage): step 1/3.</text>
</comment>
<dbReference type="SUPFAM" id="SSF51735">
    <property type="entry name" value="NAD(P)-binding Rossmann-fold domains"/>
    <property type="match status" value="1"/>
</dbReference>
<feature type="binding site" evidence="7">
    <location>
        <position position="149"/>
    </location>
    <ligand>
        <name>NADP(+)</name>
        <dbReference type="ChEBI" id="CHEBI:58349"/>
    </ligand>
</feature>